<dbReference type="OrthoDB" id="7881727at2759"/>
<dbReference type="PhylomeDB" id="B4LUT1"/>
<evidence type="ECO:0000256" key="3">
    <source>
        <dbReference type="ARBA" id="ARBA00023163"/>
    </source>
</evidence>
<dbReference type="SUPFAM" id="SSF55945">
    <property type="entry name" value="TATA-box binding protein-like"/>
    <property type="match status" value="2"/>
</dbReference>
<dbReference type="KEGG" id="dvi:6629000"/>
<dbReference type="Pfam" id="PF00352">
    <property type="entry name" value="TBP"/>
    <property type="match status" value="2"/>
</dbReference>
<keyword evidence="2" id="KW-0238">DNA-binding</keyword>
<evidence type="ECO:0000313" key="5">
    <source>
        <dbReference type="Proteomes" id="UP000008792"/>
    </source>
</evidence>
<dbReference type="Proteomes" id="UP000008792">
    <property type="component" value="Unassembled WGS sequence"/>
</dbReference>
<sequence>MDPIEDSVCLDNDNEKLVAVRNNNNAEETTAVCLEVNEVPSSINDEDQNEKIKGLIKIELHGELDFPGYAQLGELTQFDFHEELDYPSRIQEAQNENIEDLVQFELHEEFDYPSRIKDKDHDEKIRKLIQIEFNENPYDIKEKAQDESMKDLVNDDSPWYEEEEPVYKFGNSKQVESEYIDLDWDFSFGNTKSDDDIIGDFVKIDFPKAEDGSVSGIYSGDIDLSKMEKLFETSEILSLKETLELSGFEDAQENPVCSDTHSVEGSCCIDNETPIIPDFEIDYDNIYENIANASKIEKHLQLLYRPFTCLVDVSCRFSLYELAILLDDARYEPAHHPALFVRLRNPSAEIKIYSGGKITSMALTAVSARTALLKVIHMVEELDYKADITHFCKNNVHASFCLPFKIDLEMLSELHSEQISANREVRPFITYKIDGTAIRFAVFANGYVLVLHSKQHSETRAAIAGFLPILAQFQNGYLTPSEKYGTLCGDISFKLLWERKLEEDKEGVLLYS</sequence>
<accession>B4LUT1</accession>
<evidence type="ECO:0000256" key="1">
    <source>
        <dbReference type="ARBA" id="ARBA00005560"/>
    </source>
</evidence>
<proteinExistence type="inferred from homology"/>
<keyword evidence="3" id="KW-0804">Transcription</keyword>
<dbReference type="PANTHER" id="PTHR10126">
    <property type="entry name" value="TATA-BOX BINDING PROTEIN"/>
    <property type="match status" value="1"/>
</dbReference>
<dbReference type="SMR" id="B4LUT1"/>
<evidence type="ECO:0000256" key="2">
    <source>
        <dbReference type="ARBA" id="ARBA00023125"/>
    </source>
</evidence>
<dbReference type="HOGENOM" id="CLU_040844_1_0_1"/>
<organism evidence="4 5">
    <name type="scientific">Drosophila virilis</name>
    <name type="common">Fruit fly</name>
    <dbReference type="NCBI Taxonomy" id="7244"/>
    <lineage>
        <taxon>Eukaryota</taxon>
        <taxon>Metazoa</taxon>
        <taxon>Ecdysozoa</taxon>
        <taxon>Arthropoda</taxon>
        <taxon>Hexapoda</taxon>
        <taxon>Insecta</taxon>
        <taxon>Pterygota</taxon>
        <taxon>Neoptera</taxon>
        <taxon>Endopterygota</taxon>
        <taxon>Diptera</taxon>
        <taxon>Brachycera</taxon>
        <taxon>Muscomorpha</taxon>
        <taxon>Ephydroidea</taxon>
        <taxon>Drosophilidae</taxon>
        <taxon>Drosophila</taxon>
    </lineage>
</organism>
<gene>
    <name evidence="4" type="primary">Dvir\GJ17371</name>
    <name evidence="4" type="ORF">Dvir_GJ17371</name>
</gene>
<dbReference type="Gene3D" id="3.30.310.10">
    <property type="entry name" value="TATA-Binding Protein"/>
    <property type="match status" value="2"/>
</dbReference>
<dbReference type="InterPro" id="IPR012295">
    <property type="entry name" value="TBP_dom_sf"/>
</dbReference>
<protein>
    <submittedName>
        <fullName evidence="4">Uncharacterized protein</fullName>
    </submittedName>
</protein>
<dbReference type="GO" id="GO:0006352">
    <property type="term" value="P:DNA-templated transcription initiation"/>
    <property type="evidence" value="ECO:0007669"/>
    <property type="project" value="InterPro"/>
</dbReference>
<dbReference type="GO" id="GO:0003677">
    <property type="term" value="F:DNA binding"/>
    <property type="evidence" value="ECO:0007669"/>
    <property type="project" value="UniProtKB-KW"/>
</dbReference>
<dbReference type="AlphaFoldDB" id="B4LUT1"/>
<dbReference type="InParanoid" id="B4LUT1"/>
<dbReference type="InterPro" id="IPR000814">
    <property type="entry name" value="TBP"/>
</dbReference>
<dbReference type="STRING" id="7244.B4LUT1"/>
<dbReference type="OMA" id="RYEPAHH"/>
<keyword evidence="5" id="KW-1185">Reference proteome</keyword>
<reference evidence="4 5" key="1">
    <citation type="journal article" date="2007" name="Nature">
        <title>Evolution of genes and genomes on the Drosophila phylogeny.</title>
        <authorList>
            <consortium name="Drosophila 12 Genomes Consortium"/>
            <person name="Clark A.G."/>
            <person name="Eisen M.B."/>
            <person name="Smith D.R."/>
            <person name="Bergman C.M."/>
            <person name="Oliver B."/>
            <person name="Markow T.A."/>
            <person name="Kaufman T.C."/>
            <person name="Kellis M."/>
            <person name="Gelbart W."/>
            <person name="Iyer V.N."/>
            <person name="Pollard D.A."/>
            <person name="Sackton T.B."/>
            <person name="Larracuente A.M."/>
            <person name="Singh N.D."/>
            <person name="Abad J.P."/>
            <person name="Abt D.N."/>
            <person name="Adryan B."/>
            <person name="Aguade M."/>
            <person name="Akashi H."/>
            <person name="Anderson W.W."/>
            <person name="Aquadro C.F."/>
            <person name="Ardell D.H."/>
            <person name="Arguello R."/>
            <person name="Artieri C.G."/>
            <person name="Barbash D.A."/>
            <person name="Barker D."/>
            <person name="Barsanti P."/>
            <person name="Batterham P."/>
            <person name="Batzoglou S."/>
            <person name="Begun D."/>
            <person name="Bhutkar A."/>
            <person name="Blanco E."/>
            <person name="Bosak S.A."/>
            <person name="Bradley R.K."/>
            <person name="Brand A.D."/>
            <person name="Brent M.R."/>
            <person name="Brooks A.N."/>
            <person name="Brown R.H."/>
            <person name="Butlin R.K."/>
            <person name="Caggese C."/>
            <person name="Calvi B.R."/>
            <person name="Bernardo de Carvalho A."/>
            <person name="Caspi A."/>
            <person name="Castrezana S."/>
            <person name="Celniker S.E."/>
            <person name="Chang J.L."/>
            <person name="Chapple C."/>
            <person name="Chatterji S."/>
            <person name="Chinwalla A."/>
            <person name="Civetta A."/>
            <person name="Clifton S.W."/>
            <person name="Comeron J.M."/>
            <person name="Costello J.C."/>
            <person name="Coyne J.A."/>
            <person name="Daub J."/>
            <person name="David R.G."/>
            <person name="Delcher A.L."/>
            <person name="Delehaunty K."/>
            <person name="Do C.B."/>
            <person name="Ebling H."/>
            <person name="Edwards K."/>
            <person name="Eickbush T."/>
            <person name="Evans J.D."/>
            <person name="Filipski A."/>
            <person name="Findeiss S."/>
            <person name="Freyhult E."/>
            <person name="Fulton L."/>
            <person name="Fulton R."/>
            <person name="Garcia A.C."/>
            <person name="Gardiner A."/>
            <person name="Garfield D.A."/>
            <person name="Garvin B.E."/>
            <person name="Gibson G."/>
            <person name="Gilbert D."/>
            <person name="Gnerre S."/>
            <person name="Godfrey J."/>
            <person name="Good R."/>
            <person name="Gotea V."/>
            <person name="Gravely B."/>
            <person name="Greenberg A.J."/>
            <person name="Griffiths-Jones S."/>
            <person name="Gross S."/>
            <person name="Guigo R."/>
            <person name="Gustafson E.A."/>
            <person name="Haerty W."/>
            <person name="Hahn M.W."/>
            <person name="Halligan D.L."/>
            <person name="Halpern A.L."/>
            <person name="Halter G.M."/>
            <person name="Han M.V."/>
            <person name="Heger A."/>
            <person name="Hillier L."/>
            <person name="Hinrichs A.S."/>
            <person name="Holmes I."/>
            <person name="Hoskins R.A."/>
            <person name="Hubisz M.J."/>
            <person name="Hultmark D."/>
            <person name="Huntley M.A."/>
            <person name="Jaffe D.B."/>
            <person name="Jagadeeshan S."/>
            <person name="Jeck W.R."/>
            <person name="Johnson J."/>
            <person name="Jones C.D."/>
            <person name="Jordan W.C."/>
            <person name="Karpen G.H."/>
            <person name="Kataoka E."/>
            <person name="Keightley P.D."/>
            <person name="Kheradpour P."/>
            <person name="Kirkness E.F."/>
            <person name="Koerich L.B."/>
            <person name="Kristiansen K."/>
            <person name="Kudrna D."/>
            <person name="Kulathinal R.J."/>
            <person name="Kumar S."/>
            <person name="Kwok R."/>
            <person name="Lander E."/>
            <person name="Langley C.H."/>
            <person name="Lapoint R."/>
            <person name="Lazzaro B.P."/>
            <person name="Lee S.J."/>
            <person name="Levesque L."/>
            <person name="Li R."/>
            <person name="Lin C.F."/>
            <person name="Lin M.F."/>
            <person name="Lindblad-Toh K."/>
            <person name="Llopart A."/>
            <person name="Long M."/>
            <person name="Low L."/>
            <person name="Lozovsky E."/>
            <person name="Lu J."/>
            <person name="Luo M."/>
            <person name="Machado C.A."/>
            <person name="Makalowski W."/>
            <person name="Marzo M."/>
            <person name="Matsuda M."/>
            <person name="Matzkin L."/>
            <person name="McAllister B."/>
            <person name="McBride C.S."/>
            <person name="McKernan B."/>
            <person name="McKernan K."/>
            <person name="Mendez-Lago M."/>
            <person name="Minx P."/>
            <person name="Mollenhauer M.U."/>
            <person name="Montooth K."/>
            <person name="Mount S.M."/>
            <person name="Mu X."/>
            <person name="Myers E."/>
            <person name="Negre B."/>
            <person name="Newfeld S."/>
            <person name="Nielsen R."/>
            <person name="Noor M.A."/>
            <person name="O'Grady P."/>
            <person name="Pachter L."/>
            <person name="Papaceit M."/>
            <person name="Parisi M.J."/>
            <person name="Parisi M."/>
            <person name="Parts L."/>
            <person name="Pedersen J.S."/>
            <person name="Pesole G."/>
            <person name="Phillippy A.M."/>
            <person name="Ponting C.P."/>
            <person name="Pop M."/>
            <person name="Porcelli D."/>
            <person name="Powell J.R."/>
            <person name="Prohaska S."/>
            <person name="Pruitt K."/>
            <person name="Puig M."/>
            <person name="Quesneville H."/>
            <person name="Ram K.R."/>
            <person name="Rand D."/>
            <person name="Rasmussen M.D."/>
            <person name="Reed L.K."/>
            <person name="Reenan R."/>
            <person name="Reily A."/>
            <person name="Remington K.A."/>
            <person name="Rieger T.T."/>
            <person name="Ritchie M.G."/>
            <person name="Robin C."/>
            <person name="Rogers Y.H."/>
            <person name="Rohde C."/>
            <person name="Rozas J."/>
            <person name="Rubenfield M.J."/>
            <person name="Ruiz A."/>
            <person name="Russo S."/>
            <person name="Salzberg S.L."/>
            <person name="Sanchez-Gracia A."/>
            <person name="Saranga D.J."/>
            <person name="Sato H."/>
            <person name="Schaeffer S.W."/>
            <person name="Schatz M.C."/>
            <person name="Schlenke T."/>
            <person name="Schwartz R."/>
            <person name="Segarra C."/>
            <person name="Singh R.S."/>
            <person name="Sirot L."/>
            <person name="Sirota M."/>
            <person name="Sisneros N.B."/>
            <person name="Smith C.D."/>
            <person name="Smith T.F."/>
            <person name="Spieth J."/>
            <person name="Stage D.E."/>
            <person name="Stark A."/>
            <person name="Stephan W."/>
            <person name="Strausberg R.L."/>
            <person name="Strempel S."/>
            <person name="Sturgill D."/>
            <person name="Sutton G."/>
            <person name="Sutton G.G."/>
            <person name="Tao W."/>
            <person name="Teichmann S."/>
            <person name="Tobari Y.N."/>
            <person name="Tomimura Y."/>
            <person name="Tsolas J.M."/>
            <person name="Valente V.L."/>
            <person name="Venter E."/>
            <person name="Venter J.C."/>
            <person name="Vicario S."/>
            <person name="Vieira F.G."/>
            <person name="Vilella A.J."/>
            <person name="Villasante A."/>
            <person name="Walenz B."/>
            <person name="Wang J."/>
            <person name="Wasserman M."/>
            <person name="Watts T."/>
            <person name="Wilson D."/>
            <person name="Wilson R.K."/>
            <person name="Wing R.A."/>
            <person name="Wolfner M.F."/>
            <person name="Wong A."/>
            <person name="Wong G.K."/>
            <person name="Wu C.I."/>
            <person name="Wu G."/>
            <person name="Yamamoto D."/>
            <person name="Yang H.P."/>
            <person name="Yang S.P."/>
            <person name="Yorke J.A."/>
            <person name="Yoshida K."/>
            <person name="Zdobnov E."/>
            <person name="Zhang P."/>
            <person name="Zhang Y."/>
            <person name="Zimin A.V."/>
            <person name="Baldwin J."/>
            <person name="Abdouelleil A."/>
            <person name="Abdulkadir J."/>
            <person name="Abebe A."/>
            <person name="Abera B."/>
            <person name="Abreu J."/>
            <person name="Acer S.C."/>
            <person name="Aftuck L."/>
            <person name="Alexander A."/>
            <person name="An P."/>
            <person name="Anderson E."/>
            <person name="Anderson S."/>
            <person name="Arachi H."/>
            <person name="Azer M."/>
            <person name="Bachantsang P."/>
            <person name="Barry A."/>
            <person name="Bayul T."/>
            <person name="Berlin A."/>
            <person name="Bessette D."/>
            <person name="Bloom T."/>
            <person name="Blye J."/>
            <person name="Boguslavskiy L."/>
            <person name="Bonnet C."/>
            <person name="Boukhgalter B."/>
            <person name="Bourzgui I."/>
            <person name="Brown A."/>
            <person name="Cahill P."/>
            <person name="Channer S."/>
            <person name="Cheshatsang Y."/>
            <person name="Chuda L."/>
            <person name="Citroen M."/>
            <person name="Collymore A."/>
            <person name="Cooke P."/>
            <person name="Costello M."/>
            <person name="D'Aco K."/>
            <person name="Daza R."/>
            <person name="De Haan G."/>
            <person name="DeGray S."/>
            <person name="DeMaso C."/>
            <person name="Dhargay N."/>
            <person name="Dooley K."/>
            <person name="Dooley E."/>
            <person name="Doricent M."/>
            <person name="Dorje P."/>
            <person name="Dorjee K."/>
            <person name="Dupes A."/>
            <person name="Elong R."/>
            <person name="Falk J."/>
            <person name="Farina A."/>
            <person name="Faro S."/>
            <person name="Ferguson D."/>
            <person name="Fisher S."/>
            <person name="Foley C.D."/>
            <person name="Franke A."/>
            <person name="Friedrich D."/>
            <person name="Gadbois L."/>
            <person name="Gearin G."/>
            <person name="Gearin C.R."/>
            <person name="Giannoukos G."/>
            <person name="Goode T."/>
            <person name="Graham J."/>
            <person name="Grandbois E."/>
            <person name="Grewal S."/>
            <person name="Gyaltsen K."/>
            <person name="Hafez N."/>
            <person name="Hagos B."/>
            <person name="Hall J."/>
            <person name="Henson C."/>
            <person name="Hollinger A."/>
            <person name="Honan T."/>
            <person name="Huard M.D."/>
            <person name="Hughes L."/>
            <person name="Hurhula B."/>
            <person name="Husby M.E."/>
            <person name="Kamat A."/>
            <person name="Kanga B."/>
            <person name="Kashin S."/>
            <person name="Khazanovich D."/>
            <person name="Kisner P."/>
            <person name="Lance K."/>
            <person name="Lara M."/>
            <person name="Lee W."/>
            <person name="Lennon N."/>
            <person name="Letendre F."/>
            <person name="LeVine R."/>
            <person name="Lipovsky A."/>
            <person name="Liu X."/>
            <person name="Liu J."/>
            <person name="Liu S."/>
            <person name="Lokyitsang T."/>
            <person name="Lokyitsang Y."/>
            <person name="Lubonja R."/>
            <person name="Lui A."/>
            <person name="MacDonald P."/>
            <person name="Magnisalis V."/>
            <person name="Maru K."/>
            <person name="Matthews C."/>
            <person name="McCusker W."/>
            <person name="McDonough S."/>
            <person name="Mehta T."/>
            <person name="Meldrim J."/>
            <person name="Meneus L."/>
            <person name="Mihai O."/>
            <person name="Mihalev A."/>
            <person name="Mihova T."/>
            <person name="Mittelman R."/>
            <person name="Mlenga V."/>
            <person name="Montmayeur A."/>
            <person name="Mulrain L."/>
            <person name="Navidi A."/>
            <person name="Naylor J."/>
            <person name="Negash T."/>
            <person name="Nguyen T."/>
            <person name="Nguyen N."/>
            <person name="Nicol R."/>
            <person name="Norbu C."/>
            <person name="Norbu N."/>
            <person name="Novod N."/>
            <person name="O'Neill B."/>
            <person name="Osman S."/>
            <person name="Markiewicz E."/>
            <person name="Oyono O.L."/>
            <person name="Patti C."/>
            <person name="Phunkhang P."/>
            <person name="Pierre F."/>
            <person name="Priest M."/>
            <person name="Raghuraman S."/>
            <person name="Rege F."/>
            <person name="Reyes R."/>
            <person name="Rise C."/>
            <person name="Rogov P."/>
            <person name="Ross K."/>
            <person name="Ryan E."/>
            <person name="Settipalli S."/>
            <person name="Shea T."/>
            <person name="Sherpa N."/>
            <person name="Shi L."/>
            <person name="Shih D."/>
            <person name="Sparrow T."/>
            <person name="Spaulding J."/>
            <person name="Stalker J."/>
            <person name="Stange-Thomann N."/>
            <person name="Stavropoulos S."/>
            <person name="Stone C."/>
            <person name="Strader C."/>
            <person name="Tesfaye S."/>
            <person name="Thomson T."/>
            <person name="Thoulutsang Y."/>
            <person name="Thoulutsang D."/>
            <person name="Topham K."/>
            <person name="Topping I."/>
            <person name="Tsamla T."/>
            <person name="Vassiliev H."/>
            <person name="Vo A."/>
            <person name="Wangchuk T."/>
            <person name="Wangdi T."/>
            <person name="Weiand M."/>
            <person name="Wilkinson J."/>
            <person name="Wilson A."/>
            <person name="Yadav S."/>
            <person name="Young G."/>
            <person name="Yu Q."/>
            <person name="Zembek L."/>
            <person name="Zhong D."/>
            <person name="Zimmer A."/>
            <person name="Zwirko Z."/>
            <person name="Jaffe D.B."/>
            <person name="Alvarez P."/>
            <person name="Brockman W."/>
            <person name="Butler J."/>
            <person name="Chin C."/>
            <person name="Gnerre S."/>
            <person name="Grabherr M."/>
            <person name="Kleber M."/>
            <person name="Mauceli E."/>
            <person name="MacCallum I."/>
        </authorList>
    </citation>
    <scope>NUCLEOTIDE SEQUENCE [LARGE SCALE GENOMIC DNA]</scope>
    <source>
        <strain evidence="5">Tucson 15010-1051.87</strain>
    </source>
</reference>
<dbReference type="eggNOG" id="KOG3302">
    <property type="taxonomic scope" value="Eukaryota"/>
</dbReference>
<dbReference type="EMBL" id="CH940649">
    <property type="protein sequence ID" value="EDW64258.1"/>
    <property type="molecule type" value="Genomic_DNA"/>
</dbReference>
<evidence type="ECO:0000313" key="4">
    <source>
        <dbReference type="EMBL" id="EDW64258.1"/>
    </source>
</evidence>
<comment type="similarity">
    <text evidence="1">Belongs to the TBP family.</text>
</comment>
<name>B4LUT1_DROVI</name>